<name>A0A4Y9Y0N7_9APHY</name>
<organism evidence="3 4">
    <name type="scientific">Rhodofomes roseus</name>
    <dbReference type="NCBI Taxonomy" id="34475"/>
    <lineage>
        <taxon>Eukaryota</taxon>
        <taxon>Fungi</taxon>
        <taxon>Dikarya</taxon>
        <taxon>Basidiomycota</taxon>
        <taxon>Agaricomycotina</taxon>
        <taxon>Agaricomycetes</taxon>
        <taxon>Polyporales</taxon>
        <taxon>Rhodofomes</taxon>
    </lineage>
</organism>
<feature type="coiled-coil region" evidence="1">
    <location>
        <begin position="3"/>
        <end position="107"/>
    </location>
</feature>
<feature type="region of interest" description="Disordered" evidence="2">
    <location>
        <begin position="249"/>
        <end position="474"/>
    </location>
</feature>
<comment type="caution">
    <text evidence="3">The sequence shown here is derived from an EMBL/GenBank/DDBJ whole genome shotgun (WGS) entry which is preliminary data.</text>
</comment>
<feature type="region of interest" description="Disordered" evidence="2">
    <location>
        <begin position="186"/>
        <end position="234"/>
    </location>
</feature>
<evidence type="ECO:0000256" key="1">
    <source>
        <dbReference type="SAM" id="Coils"/>
    </source>
</evidence>
<protein>
    <submittedName>
        <fullName evidence="3">Uncharacterized protein</fullName>
    </submittedName>
</protein>
<dbReference type="EMBL" id="SEKV01000550">
    <property type="protein sequence ID" value="TFY55910.1"/>
    <property type="molecule type" value="Genomic_DNA"/>
</dbReference>
<feature type="compositionally biased region" description="Polar residues" evidence="2">
    <location>
        <begin position="192"/>
        <end position="228"/>
    </location>
</feature>
<keyword evidence="1" id="KW-0175">Coiled coil</keyword>
<reference evidence="3 4" key="1">
    <citation type="submission" date="2019-01" db="EMBL/GenBank/DDBJ databases">
        <title>Genome sequencing of the rare red list fungi Fomitopsis rosea.</title>
        <authorList>
            <person name="Buettner E."/>
            <person name="Kellner H."/>
        </authorList>
    </citation>
    <scope>NUCLEOTIDE SEQUENCE [LARGE SCALE GENOMIC DNA]</scope>
    <source>
        <strain evidence="3 4">DSM 105464</strain>
    </source>
</reference>
<evidence type="ECO:0000313" key="4">
    <source>
        <dbReference type="Proteomes" id="UP000298390"/>
    </source>
</evidence>
<evidence type="ECO:0000313" key="3">
    <source>
        <dbReference type="EMBL" id="TFY55910.1"/>
    </source>
</evidence>
<feature type="compositionally biased region" description="Pro residues" evidence="2">
    <location>
        <begin position="416"/>
        <end position="428"/>
    </location>
</feature>
<gene>
    <name evidence="3" type="ORF">EVJ58_g7953</name>
</gene>
<dbReference type="Proteomes" id="UP000298390">
    <property type="component" value="Unassembled WGS sequence"/>
</dbReference>
<dbReference type="AlphaFoldDB" id="A0A4Y9Y0N7"/>
<dbReference type="STRING" id="34475.A0A4Y9Y0N7"/>
<sequence>MGLARRRRELAAANAEGDRLRNEKDIALRGAQAERQAAEEARATILKERGALTATFKAAQDLGNACTALRNQLGATQTELEQVKAERENLRKENWQLKEVVAKLSCDMHLSGWERREGSVAAAGDDVLSKAIAQTKDEHDRRTEVERELTELKAQVSKQALLQQNCSTNVGWAEIGATWKLTGLPNPFPDSQVENQRLQDNSPGDRQTPLPSANETFTGLATPQSQAGTVEIEPASMDRAVSEVIDLTMSDGELTPSASRDRKRSASPSILDEGSVLKRRRTEEFIADGQDPQPREPSPAELERPGSSSTSIHEFGTAPLLMGLSPTTHEELMEQDADPDQTLVDGGHSAATDSDVVLPDAKMEFNEEQVMSEVETKPDVSGGRGTEPQEQHPQNTVAKQEDEDGEVKEEHWPSPQLAPAPKPEPPTEQPHLPTPKEETLPRPAPYPTLTSTETTFRRKAEYISPLKVEPSEQRPPLRRALTISHIHLAYDEVGSRYTCVMCKRRHDKDPTLRVAWFPTNSDWPTLVGHVEREHPRGFERLVNMNPQEVAEANSRKK</sequence>
<accession>A0A4Y9Y0N7</accession>
<proteinExistence type="predicted"/>
<evidence type="ECO:0000256" key="2">
    <source>
        <dbReference type="SAM" id="MobiDB-lite"/>
    </source>
</evidence>